<dbReference type="EMBL" id="QXXQ01000022">
    <property type="protein sequence ID" value="RID89846.1"/>
    <property type="molecule type" value="Genomic_DNA"/>
</dbReference>
<feature type="compositionally biased region" description="Basic and acidic residues" evidence="1">
    <location>
        <begin position="96"/>
        <end position="105"/>
    </location>
</feature>
<reference evidence="3 4" key="1">
    <citation type="submission" date="2018-09" db="EMBL/GenBank/DDBJ databases">
        <title>Gemmobacter lutimaris sp. nov., a marine bacterium isolated from tidal flat.</title>
        <authorList>
            <person name="Lee D.W."/>
            <person name="Yoo Y."/>
            <person name="Kim J.-J."/>
            <person name="Kim B.S."/>
        </authorList>
    </citation>
    <scope>NUCLEOTIDE SEQUENCE [LARGE SCALE GENOMIC DNA]</scope>
    <source>
        <strain evidence="3 4">YJ-T1-11</strain>
    </source>
</reference>
<feature type="signal peptide" evidence="2">
    <location>
        <begin position="1"/>
        <end position="27"/>
    </location>
</feature>
<comment type="caution">
    <text evidence="3">The sequence shown here is derived from an EMBL/GenBank/DDBJ whole genome shotgun (WGS) entry which is preliminary data.</text>
</comment>
<feature type="region of interest" description="Disordered" evidence="1">
    <location>
        <begin position="51"/>
        <end position="105"/>
    </location>
</feature>
<evidence type="ECO:0000256" key="1">
    <source>
        <dbReference type="SAM" id="MobiDB-lite"/>
    </source>
</evidence>
<keyword evidence="2" id="KW-0732">Signal</keyword>
<evidence type="ECO:0000313" key="3">
    <source>
        <dbReference type="EMBL" id="RID89846.1"/>
    </source>
</evidence>
<feature type="compositionally biased region" description="Basic and acidic residues" evidence="1">
    <location>
        <begin position="51"/>
        <end position="70"/>
    </location>
</feature>
<dbReference type="Proteomes" id="UP000266649">
    <property type="component" value="Unassembled WGS sequence"/>
</dbReference>
<dbReference type="AlphaFoldDB" id="A0A398BRP1"/>
<dbReference type="RefSeq" id="WP_119136712.1">
    <property type="nucleotide sequence ID" value="NZ_QXXQ01000022.1"/>
</dbReference>
<keyword evidence="4" id="KW-1185">Reference proteome</keyword>
<evidence type="ECO:0000313" key="4">
    <source>
        <dbReference type="Proteomes" id="UP000266649"/>
    </source>
</evidence>
<sequence>MSKILKPGLSAALLTAFVITLAPGAGGATPHLPRLGHSLSMKDGAEILKVRRGRGADDGATHDLGDDKGGRRGGKGRGADDAPGDDRGGRKGGRGRGRDDGPNHT</sequence>
<feature type="chain" id="PRO_5017469850" evidence="2">
    <location>
        <begin position="28"/>
        <end position="105"/>
    </location>
</feature>
<protein>
    <submittedName>
        <fullName evidence="3">Uncharacterized protein</fullName>
    </submittedName>
</protein>
<gene>
    <name evidence="3" type="ORF">D2N39_20985</name>
</gene>
<feature type="compositionally biased region" description="Basic and acidic residues" evidence="1">
    <location>
        <begin position="77"/>
        <end position="89"/>
    </location>
</feature>
<proteinExistence type="predicted"/>
<accession>A0A398BRP1</accession>
<organism evidence="3 4">
    <name type="scientific">Gemmobacter lutimaris</name>
    <dbReference type="NCBI Taxonomy" id="2306023"/>
    <lineage>
        <taxon>Bacteria</taxon>
        <taxon>Pseudomonadati</taxon>
        <taxon>Pseudomonadota</taxon>
        <taxon>Alphaproteobacteria</taxon>
        <taxon>Rhodobacterales</taxon>
        <taxon>Paracoccaceae</taxon>
        <taxon>Gemmobacter</taxon>
    </lineage>
</organism>
<evidence type="ECO:0000256" key="2">
    <source>
        <dbReference type="SAM" id="SignalP"/>
    </source>
</evidence>
<name>A0A398BRP1_9RHOB</name>